<dbReference type="Gene3D" id="2.60.120.10">
    <property type="entry name" value="Jelly Rolls"/>
    <property type="match status" value="1"/>
</dbReference>
<dbReference type="EMBL" id="JAPDDP010000007">
    <property type="protein sequence ID" value="MDA0179809.1"/>
    <property type="molecule type" value="Genomic_DNA"/>
</dbReference>
<organism evidence="2 3">
    <name type="scientific">Solirubrobacter phytolaccae</name>
    <dbReference type="NCBI Taxonomy" id="1404360"/>
    <lineage>
        <taxon>Bacteria</taxon>
        <taxon>Bacillati</taxon>
        <taxon>Actinomycetota</taxon>
        <taxon>Thermoleophilia</taxon>
        <taxon>Solirubrobacterales</taxon>
        <taxon>Solirubrobacteraceae</taxon>
        <taxon>Solirubrobacter</taxon>
    </lineage>
</organism>
<dbReference type="InterPro" id="IPR014710">
    <property type="entry name" value="RmlC-like_jellyroll"/>
</dbReference>
<protein>
    <submittedName>
        <fullName evidence="2">Helix-turn-helix domain-containing protein</fullName>
    </submittedName>
</protein>
<proteinExistence type="predicted"/>
<evidence type="ECO:0000313" key="2">
    <source>
        <dbReference type="EMBL" id="MDA0179809.1"/>
    </source>
</evidence>
<sequence length="304" mass="33355">MGRLLDRERWELARHAIRVRVAALPLGAWDIRALDEVSPANVGLLVIDGVIARELTFEGVVSTELFGPGDLVRPWALDDSTRLLESATCWNTLASLRVAVIDQAVAARLSSFPELNAVLVDRLNERARRLAMMQAIAHLNRVDARVEAVLWLLAERWGRVTSAGIVVDLTLSHRALGQLIGARRPTVSTALASLARTGRVSRRPDGAWLLDPGSRPTAGLATDGAIRQRRRLFPAPEPELAFADEPPVPMDDVWSAIEALYEKSRVQGEDVEALRGEIAALRQRARLAASHETRRRGAGSRVAH</sequence>
<dbReference type="PROSITE" id="PS51063">
    <property type="entry name" value="HTH_CRP_2"/>
    <property type="match status" value="1"/>
</dbReference>
<evidence type="ECO:0000259" key="1">
    <source>
        <dbReference type="PROSITE" id="PS51063"/>
    </source>
</evidence>
<dbReference type="SUPFAM" id="SSF46785">
    <property type="entry name" value="Winged helix' DNA-binding domain"/>
    <property type="match status" value="1"/>
</dbReference>
<name>A0A9X3S6E4_9ACTN</name>
<reference evidence="2" key="1">
    <citation type="submission" date="2022-10" db="EMBL/GenBank/DDBJ databases">
        <title>The WGS of Solirubrobacter phytolaccae KCTC 29190.</title>
        <authorList>
            <person name="Jiang Z."/>
        </authorList>
    </citation>
    <scope>NUCLEOTIDE SEQUENCE</scope>
    <source>
        <strain evidence="2">KCTC 29190</strain>
    </source>
</reference>
<accession>A0A9X3S6E4</accession>
<evidence type="ECO:0000313" key="3">
    <source>
        <dbReference type="Proteomes" id="UP001147653"/>
    </source>
</evidence>
<dbReference type="Proteomes" id="UP001147653">
    <property type="component" value="Unassembled WGS sequence"/>
</dbReference>
<keyword evidence="3" id="KW-1185">Reference proteome</keyword>
<dbReference type="InterPro" id="IPR012318">
    <property type="entry name" value="HTH_CRP"/>
</dbReference>
<dbReference type="GO" id="GO:0006355">
    <property type="term" value="P:regulation of DNA-templated transcription"/>
    <property type="evidence" value="ECO:0007669"/>
    <property type="project" value="InterPro"/>
</dbReference>
<dbReference type="RefSeq" id="WP_270024115.1">
    <property type="nucleotide sequence ID" value="NZ_JAPDDP010000007.1"/>
</dbReference>
<comment type="caution">
    <text evidence="2">The sequence shown here is derived from an EMBL/GenBank/DDBJ whole genome shotgun (WGS) entry which is preliminary data.</text>
</comment>
<dbReference type="SMART" id="SM00419">
    <property type="entry name" value="HTH_CRP"/>
    <property type="match status" value="1"/>
</dbReference>
<dbReference type="GO" id="GO:0003677">
    <property type="term" value="F:DNA binding"/>
    <property type="evidence" value="ECO:0007669"/>
    <property type="project" value="InterPro"/>
</dbReference>
<dbReference type="AlphaFoldDB" id="A0A9X3S6E4"/>
<dbReference type="InterPro" id="IPR036390">
    <property type="entry name" value="WH_DNA-bd_sf"/>
</dbReference>
<dbReference type="Pfam" id="PF13545">
    <property type="entry name" value="HTH_Crp_2"/>
    <property type="match status" value="1"/>
</dbReference>
<feature type="domain" description="HTH crp-type" evidence="1">
    <location>
        <begin position="140"/>
        <end position="213"/>
    </location>
</feature>
<gene>
    <name evidence="2" type="ORF">OJ997_05850</name>
</gene>